<evidence type="ECO:0000256" key="1">
    <source>
        <dbReference type="ARBA" id="ARBA00022729"/>
    </source>
</evidence>
<dbReference type="EnsemblMetazoa" id="SMAR014359-RA">
    <property type="protein sequence ID" value="SMAR014359-PA"/>
    <property type="gene ID" value="SMAR014359"/>
</dbReference>
<dbReference type="STRING" id="126957.T1JKH9"/>
<keyword evidence="2" id="KW-0677">Repeat</keyword>
<dbReference type="PhylomeDB" id="T1JKH9"/>
<reference evidence="6" key="2">
    <citation type="submission" date="2015-02" db="UniProtKB">
        <authorList>
            <consortium name="EnsemblMetazoa"/>
        </authorList>
    </citation>
    <scope>IDENTIFICATION</scope>
</reference>
<dbReference type="InterPro" id="IPR036179">
    <property type="entry name" value="Ig-like_dom_sf"/>
</dbReference>
<protein>
    <recommendedName>
        <fullName evidence="5">Ig-like domain-containing protein</fullName>
    </recommendedName>
</protein>
<dbReference type="Proteomes" id="UP000014500">
    <property type="component" value="Unassembled WGS sequence"/>
</dbReference>
<keyword evidence="7" id="KW-1185">Reference proteome</keyword>
<organism evidence="6 7">
    <name type="scientific">Strigamia maritima</name>
    <name type="common">European centipede</name>
    <name type="synonym">Geophilus maritimus</name>
    <dbReference type="NCBI Taxonomy" id="126957"/>
    <lineage>
        <taxon>Eukaryota</taxon>
        <taxon>Metazoa</taxon>
        <taxon>Ecdysozoa</taxon>
        <taxon>Arthropoda</taxon>
        <taxon>Myriapoda</taxon>
        <taxon>Chilopoda</taxon>
        <taxon>Pleurostigmophora</taxon>
        <taxon>Geophilomorpha</taxon>
        <taxon>Linotaeniidae</taxon>
        <taxon>Strigamia</taxon>
    </lineage>
</organism>
<dbReference type="AlphaFoldDB" id="T1JKH9"/>
<dbReference type="SMART" id="SM00409">
    <property type="entry name" value="IG"/>
    <property type="match status" value="1"/>
</dbReference>
<evidence type="ECO:0000313" key="7">
    <source>
        <dbReference type="Proteomes" id="UP000014500"/>
    </source>
</evidence>
<evidence type="ECO:0000256" key="4">
    <source>
        <dbReference type="ARBA" id="ARBA00023319"/>
    </source>
</evidence>
<dbReference type="PROSITE" id="PS50835">
    <property type="entry name" value="IG_LIKE"/>
    <property type="match status" value="1"/>
</dbReference>
<dbReference type="EMBL" id="JH432009">
    <property type="status" value="NOT_ANNOTATED_CDS"/>
    <property type="molecule type" value="Genomic_DNA"/>
</dbReference>
<dbReference type="HOGENOM" id="CLU_139525_0_0_1"/>
<dbReference type="SUPFAM" id="SSF48726">
    <property type="entry name" value="Immunoglobulin"/>
    <property type="match status" value="2"/>
</dbReference>
<dbReference type="GO" id="GO:0043005">
    <property type="term" value="C:neuron projection"/>
    <property type="evidence" value="ECO:0007669"/>
    <property type="project" value="TreeGrafter"/>
</dbReference>
<evidence type="ECO:0000256" key="2">
    <source>
        <dbReference type="ARBA" id="ARBA00022737"/>
    </source>
</evidence>
<dbReference type="PANTHER" id="PTHR12231">
    <property type="entry name" value="CTX-RELATED TYPE I TRANSMEMBRANE PROTEIN"/>
    <property type="match status" value="1"/>
</dbReference>
<keyword evidence="3" id="KW-1015">Disulfide bond</keyword>
<dbReference type="InterPro" id="IPR013098">
    <property type="entry name" value="Ig_I-set"/>
</dbReference>
<dbReference type="InterPro" id="IPR051170">
    <property type="entry name" value="Neural/epithelial_adhesion"/>
</dbReference>
<dbReference type="PANTHER" id="PTHR12231:SF253">
    <property type="entry name" value="DPR-INTERACTING PROTEIN ETA, ISOFORM B-RELATED"/>
    <property type="match status" value="1"/>
</dbReference>
<sequence length="129" mass="14064">MLRHPQVQDSGKYVCVITNTVGEEKVETTLTVSAPLSAHVEPQQQIIDVGKSASFHCVISGHPVTSVSWFRNGRPLPLDGDTTAIFPSKEMLVLQAVQREDRGMYQCFAQNDDETAQAAAELKLGGKIP</sequence>
<dbReference type="eggNOG" id="KOG3510">
    <property type="taxonomic scope" value="Eukaryota"/>
</dbReference>
<dbReference type="InterPro" id="IPR007110">
    <property type="entry name" value="Ig-like_dom"/>
</dbReference>
<dbReference type="Pfam" id="PF07679">
    <property type="entry name" value="I-set"/>
    <property type="match status" value="1"/>
</dbReference>
<keyword evidence="4" id="KW-0393">Immunoglobulin domain</keyword>
<evidence type="ECO:0000259" key="5">
    <source>
        <dbReference type="PROSITE" id="PS50835"/>
    </source>
</evidence>
<dbReference type="InterPro" id="IPR013783">
    <property type="entry name" value="Ig-like_fold"/>
</dbReference>
<dbReference type="FunFam" id="2.60.40.10:FF:001049">
    <property type="entry name" value="Down syndrome cell adhesion molecule-like protein Dscam2"/>
    <property type="match status" value="1"/>
</dbReference>
<dbReference type="InterPro" id="IPR003599">
    <property type="entry name" value="Ig_sub"/>
</dbReference>
<dbReference type="OMA" id="KSASFHC"/>
<dbReference type="Gene3D" id="2.60.40.10">
    <property type="entry name" value="Immunoglobulins"/>
    <property type="match status" value="2"/>
</dbReference>
<evidence type="ECO:0000313" key="6">
    <source>
        <dbReference type="EnsemblMetazoa" id="SMAR014359-PA"/>
    </source>
</evidence>
<evidence type="ECO:0000256" key="3">
    <source>
        <dbReference type="ARBA" id="ARBA00023157"/>
    </source>
</evidence>
<dbReference type="SMART" id="SM00408">
    <property type="entry name" value="IGc2"/>
    <property type="match status" value="1"/>
</dbReference>
<reference evidence="7" key="1">
    <citation type="submission" date="2011-05" db="EMBL/GenBank/DDBJ databases">
        <authorList>
            <person name="Richards S.R."/>
            <person name="Qu J."/>
            <person name="Jiang H."/>
            <person name="Jhangiani S.N."/>
            <person name="Agravi P."/>
            <person name="Goodspeed R."/>
            <person name="Gross S."/>
            <person name="Mandapat C."/>
            <person name="Jackson L."/>
            <person name="Mathew T."/>
            <person name="Pu L."/>
            <person name="Thornton R."/>
            <person name="Saada N."/>
            <person name="Wilczek-Boney K.B."/>
            <person name="Lee S."/>
            <person name="Kovar C."/>
            <person name="Wu Y."/>
            <person name="Scherer S.E."/>
            <person name="Worley K.C."/>
            <person name="Muzny D.M."/>
            <person name="Gibbs R."/>
        </authorList>
    </citation>
    <scope>NUCLEOTIDE SEQUENCE</scope>
    <source>
        <strain evidence="7">Brora</strain>
    </source>
</reference>
<dbReference type="InterPro" id="IPR003598">
    <property type="entry name" value="Ig_sub2"/>
</dbReference>
<proteinExistence type="predicted"/>
<feature type="domain" description="Ig-like" evidence="5">
    <location>
        <begin position="35"/>
        <end position="123"/>
    </location>
</feature>
<accession>T1JKH9</accession>
<name>T1JKH9_STRMM</name>
<keyword evidence="1" id="KW-0732">Signal</keyword>